<feature type="domain" description="V-SNARE coiled-coil homology" evidence="6">
    <location>
        <begin position="6"/>
        <end position="66"/>
    </location>
</feature>
<reference evidence="7" key="2">
    <citation type="submission" date="2025-08" db="UniProtKB">
        <authorList>
            <consortium name="Ensembl"/>
        </authorList>
    </citation>
    <scope>IDENTIFICATION</scope>
</reference>
<reference evidence="7 8" key="1">
    <citation type="submission" date="2020-06" db="EMBL/GenBank/DDBJ databases">
        <authorList>
            <consortium name="Wellcome Sanger Institute Data Sharing"/>
        </authorList>
    </citation>
    <scope>NUCLEOTIDE SEQUENCE [LARGE SCALE GENOMIC DNA]</scope>
</reference>
<evidence type="ECO:0000256" key="4">
    <source>
        <dbReference type="SAM" id="Coils"/>
    </source>
</evidence>
<dbReference type="GeneTree" id="ENSGT00730000111371"/>
<comment type="subcellular location">
    <subcellularLocation>
        <location evidence="2">Endomembrane system</location>
        <topology evidence="2">Single-pass type IV membrane protein</topology>
    </subcellularLocation>
</comment>
<comment type="similarity">
    <text evidence="1">Belongs to the synaptobrevin family.</text>
</comment>
<gene>
    <name evidence="7" type="primary">VAMP5</name>
</gene>
<dbReference type="Proteomes" id="UP000694580">
    <property type="component" value="Chromosome 11"/>
</dbReference>
<name>A0AAY4B2F7_9TELE</name>
<feature type="coiled-coil region" evidence="4">
    <location>
        <begin position="28"/>
        <end position="55"/>
    </location>
</feature>
<keyword evidence="8" id="KW-1185">Reference proteome</keyword>
<dbReference type="PROSITE" id="PS50892">
    <property type="entry name" value="V_SNARE"/>
    <property type="match status" value="1"/>
</dbReference>
<keyword evidence="3 4" id="KW-0175">Coiled coil</keyword>
<evidence type="ECO:0000313" key="7">
    <source>
        <dbReference type="Ensembl" id="ENSDCDP00010015199.1"/>
    </source>
</evidence>
<dbReference type="GO" id="GO:0012505">
    <property type="term" value="C:endomembrane system"/>
    <property type="evidence" value="ECO:0007669"/>
    <property type="project" value="UniProtKB-SubCell"/>
</dbReference>
<protein>
    <recommendedName>
        <fullName evidence="6">V-SNARE coiled-coil homology domain-containing protein</fullName>
    </recommendedName>
</protein>
<proteinExistence type="inferred from homology"/>
<evidence type="ECO:0000256" key="5">
    <source>
        <dbReference type="SAM" id="Phobius"/>
    </source>
</evidence>
<dbReference type="RefSeq" id="XP_028852448.1">
    <property type="nucleotide sequence ID" value="XM_028996615.1"/>
</dbReference>
<keyword evidence="5" id="KW-0812">Transmembrane</keyword>
<feature type="transmembrane region" description="Helical" evidence="5">
    <location>
        <begin position="70"/>
        <end position="94"/>
    </location>
</feature>
<evidence type="ECO:0000313" key="8">
    <source>
        <dbReference type="Proteomes" id="UP000694580"/>
    </source>
</evidence>
<evidence type="ECO:0000256" key="2">
    <source>
        <dbReference type="ARBA" id="ARBA00046280"/>
    </source>
</evidence>
<dbReference type="GO" id="GO:0043001">
    <property type="term" value="P:Golgi to plasma membrane protein transport"/>
    <property type="evidence" value="ECO:0007669"/>
    <property type="project" value="TreeGrafter"/>
</dbReference>
<dbReference type="Pfam" id="PF00957">
    <property type="entry name" value="Synaptobrevin"/>
    <property type="match status" value="1"/>
</dbReference>
<dbReference type="InterPro" id="IPR001388">
    <property type="entry name" value="Synaptobrevin-like"/>
</dbReference>
<dbReference type="InterPro" id="IPR016444">
    <property type="entry name" value="Synaptobrevin/VAMP"/>
</dbReference>
<dbReference type="PIRSF" id="PIRSF005409">
    <property type="entry name" value="Synaptobrevin_euk"/>
    <property type="match status" value="1"/>
</dbReference>
<keyword evidence="5" id="KW-1133">Transmembrane helix</keyword>
<sequence length="96" mass="11239">MENGRSLQRVQEEVDEVTVIMMDNINKAKERSGKLDELEDRADELKKQGENFVKTSEKVKRKKQWEAHRLKILFAVIISVVILVIIIVAVIMYYSY</sequence>
<dbReference type="GeneID" id="114799767"/>
<dbReference type="SUPFAM" id="SSF58038">
    <property type="entry name" value="SNARE fusion complex"/>
    <property type="match status" value="1"/>
</dbReference>
<evidence type="ECO:0000256" key="3">
    <source>
        <dbReference type="PROSITE-ProRule" id="PRU00290"/>
    </source>
</evidence>
<dbReference type="Gene3D" id="1.20.5.110">
    <property type="match status" value="1"/>
</dbReference>
<dbReference type="PROSITE" id="PS00417">
    <property type="entry name" value="SYNAPTOBREVIN"/>
    <property type="match status" value="1"/>
</dbReference>
<accession>A0AAY4B2F7</accession>
<reference evidence="7" key="3">
    <citation type="submission" date="2025-09" db="UniProtKB">
        <authorList>
            <consortium name="Ensembl"/>
        </authorList>
    </citation>
    <scope>IDENTIFICATION</scope>
</reference>
<dbReference type="PRINTS" id="PR00219">
    <property type="entry name" value="SYNAPTOBREVN"/>
</dbReference>
<organism evidence="7 8">
    <name type="scientific">Denticeps clupeoides</name>
    <name type="common">denticle herring</name>
    <dbReference type="NCBI Taxonomy" id="299321"/>
    <lineage>
        <taxon>Eukaryota</taxon>
        <taxon>Metazoa</taxon>
        <taxon>Chordata</taxon>
        <taxon>Craniata</taxon>
        <taxon>Vertebrata</taxon>
        <taxon>Euteleostomi</taxon>
        <taxon>Actinopterygii</taxon>
        <taxon>Neopterygii</taxon>
        <taxon>Teleostei</taxon>
        <taxon>Clupei</taxon>
        <taxon>Clupeiformes</taxon>
        <taxon>Denticipitoidei</taxon>
        <taxon>Denticipitidae</taxon>
        <taxon>Denticeps</taxon>
    </lineage>
</organism>
<dbReference type="InterPro" id="IPR042166">
    <property type="entry name" value="Vamp5"/>
</dbReference>
<evidence type="ECO:0000256" key="1">
    <source>
        <dbReference type="ARBA" id="ARBA00008025"/>
    </source>
</evidence>
<dbReference type="InterPro" id="IPR042855">
    <property type="entry name" value="V_SNARE_CC"/>
</dbReference>
<keyword evidence="5" id="KW-0472">Membrane</keyword>
<dbReference type="GO" id="GO:0005886">
    <property type="term" value="C:plasma membrane"/>
    <property type="evidence" value="ECO:0007669"/>
    <property type="project" value="TreeGrafter"/>
</dbReference>
<dbReference type="AlphaFoldDB" id="A0AAY4B2F7"/>
<evidence type="ECO:0000259" key="6">
    <source>
        <dbReference type="PROSITE" id="PS50892"/>
    </source>
</evidence>
<dbReference type="PANTHER" id="PTHR47462:SF1">
    <property type="entry name" value="VESICLE-ASSOCIATED MEMBRANE PROTEIN 5"/>
    <property type="match status" value="1"/>
</dbReference>
<dbReference type="PANTHER" id="PTHR47462">
    <property type="entry name" value="VESICLE-ASSOCIATED MEMBRANE PROTEIN 5"/>
    <property type="match status" value="1"/>
</dbReference>
<dbReference type="Ensembl" id="ENSDCDT00010016048.1">
    <property type="protein sequence ID" value="ENSDCDP00010015199.1"/>
    <property type="gene ID" value="ENSDCDG00010006979.1"/>
</dbReference>